<keyword evidence="2" id="KW-1185">Reference proteome</keyword>
<name>A0A0B1PG16_UNCNE</name>
<accession>A0A0B1PG16</accession>
<dbReference type="PANTHER" id="PTHR35392:SF2">
    <property type="entry name" value="ZN(II)2CYS6 TRANSCRIPTION FACTOR (EUROFUNG)"/>
    <property type="match status" value="1"/>
</dbReference>
<evidence type="ECO:0000313" key="2">
    <source>
        <dbReference type="Proteomes" id="UP000030854"/>
    </source>
</evidence>
<dbReference type="STRING" id="52586.A0A0B1PG16"/>
<comment type="caution">
    <text evidence="1">The sequence shown here is derived from an EMBL/GenBank/DDBJ whole genome shotgun (WGS) entry which is preliminary data.</text>
</comment>
<protein>
    <submittedName>
        <fullName evidence="1">Putative zn 2cys6 transcription factor protein</fullName>
    </submittedName>
</protein>
<evidence type="ECO:0000313" key="1">
    <source>
        <dbReference type="EMBL" id="KHJ35539.1"/>
    </source>
</evidence>
<dbReference type="OMA" id="SKFMRVT"/>
<dbReference type="AlphaFoldDB" id="A0A0B1PG16"/>
<dbReference type="HOGENOM" id="CLU_005936_0_0_1"/>
<organism evidence="1 2">
    <name type="scientific">Uncinula necator</name>
    <name type="common">Grape powdery mildew</name>
    <dbReference type="NCBI Taxonomy" id="52586"/>
    <lineage>
        <taxon>Eukaryota</taxon>
        <taxon>Fungi</taxon>
        <taxon>Dikarya</taxon>
        <taxon>Ascomycota</taxon>
        <taxon>Pezizomycotina</taxon>
        <taxon>Leotiomycetes</taxon>
        <taxon>Erysiphales</taxon>
        <taxon>Erysiphaceae</taxon>
        <taxon>Erysiphe</taxon>
    </lineage>
</organism>
<reference evidence="1 2" key="1">
    <citation type="journal article" date="2014" name="BMC Genomics">
        <title>Adaptive genomic structural variation in the grape powdery mildew pathogen, Erysiphe necator.</title>
        <authorList>
            <person name="Jones L."/>
            <person name="Riaz S."/>
            <person name="Morales-Cruz A."/>
            <person name="Amrine K.C."/>
            <person name="McGuire B."/>
            <person name="Gubler W.D."/>
            <person name="Walker M.A."/>
            <person name="Cantu D."/>
        </authorList>
    </citation>
    <scope>NUCLEOTIDE SEQUENCE [LARGE SCALE GENOMIC DNA]</scope>
    <source>
        <strain evidence="2">c</strain>
    </source>
</reference>
<dbReference type="EMBL" id="JNVN01000357">
    <property type="protein sequence ID" value="KHJ35539.1"/>
    <property type="molecule type" value="Genomic_DNA"/>
</dbReference>
<dbReference type="Proteomes" id="UP000030854">
    <property type="component" value="Unassembled WGS sequence"/>
</dbReference>
<sequence>MGRKPNALIIQYFDRGVKLQDSSNRYQHTCKACGEKFPKGRIDSLTTHLVKRCPALSIQDRQNALLQLNDLPNIDLTHNNNHAKRSSTPSTVGLSVVPNNWTALETLAEVSRQFDMSEKHDVRSMGDNRIYNDREVSRQTSAPRLELHEQYTLENPPISHDRRIHRGKRASILKINQNKSNNSQSLLFPDSSENSCSASPGVIVTNLGIDESNSTVGRFMTSMVDPQLLGNDSKTQSSICSEDLASVHCNISTLKTVEQALNETGPSFIPSMGHQSAENQKLKWPIVEYSRSSTCFGTQNFDCVAENAGVSGMLVNKNPTSNLSAMTTEFSAEYGNGQKTNKPKVRGRFSSSRRKEVQEVRKKGACIRCRMLKKPCSEDTPCNTCKNVESARLWKTPCIRTRVADELEMYSSGLHAVIAHQQINNAKTIFNFQPSLQRIEASHYPETTIFATFNSLEGHGVSPDGNIDPCLNEHNESIIFRILDYETDDLPSKLETYAKRISRTFYEQEPSKFMHTTLNFAQELASAKQDYLLARTLELWTIVHILVDHEISWRIAEKMTSNKHGYQDLIIDQSCSNGVYGLICSQLSAAAETKASGLCKIVLNELERRLLQRSAAESFETFLAVLITLNCFEKSTWLFKSWEHESFKYRWPLDKTPGSIYSQGDKLADLLLMLLRMRNVPPKTYTRPEDGILASDATPIACEYYKKLNLSYVHVLSKQADYTYEPTNSRCYELRYCSRLLLPIT</sequence>
<dbReference type="PANTHER" id="PTHR35392">
    <property type="entry name" value="ZN(II)2CYS6 TRANSCRIPTION FACTOR (EUROFUNG)-RELATED-RELATED"/>
    <property type="match status" value="1"/>
</dbReference>
<dbReference type="InterPro" id="IPR052973">
    <property type="entry name" value="Fungal_sec-metab_reg_TF"/>
</dbReference>
<gene>
    <name evidence="1" type="ORF">EV44_g2909</name>
</gene>
<proteinExistence type="predicted"/>